<evidence type="ECO:0000313" key="2">
    <source>
        <dbReference type="EMBL" id="KAF7273734.1"/>
    </source>
</evidence>
<dbReference type="SUPFAM" id="SSF54236">
    <property type="entry name" value="Ubiquitin-like"/>
    <property type="match status" value="1"/>
</dbReference>
<organism evidence="2 3">
    <name type="scientific">Rhynchophorus ferrugineus</name>
    <name type="common">Red palm weevil</name>
    <name type="synonym">Curculio ferrugineus</name>
    <dbReference type="NCBI Taxonomy" id="354439"/>
    <lineage>
        <taxon>Eukaryota</taxon>
        <taxon>Metazoa</taxon>
        <taxon>Ecdysozoa</taxon>
        <taxon>Arthropoda</taxon>
        <taxon>Hexapoda</taxon>
        <taxon>Insecta</taxon>
        <taxon>Pterygota</taxon>
        <taxon>Neoptera</taxon>
        <taxon>Endopterygota</taxon>
        <taxon>Coleoptera</taxon>
        <taxon>Polyphaga</taxon>
        <taxon>Cucujiformia</taxon>
        <taxon>Curculionidae</taxon>
        <taxon>Dryophthorinae</taxon>
        <taxon>Rhynchophorus</taxon>
    </lineage>
</organism>
<name>A0A834MD47_RHYFE</name>
<dbReference type="Proteomes" id="UP000625711">
    <property type="component" value="Unassembled WGS sequence"/>
</dbReference>
<keyword evidence="3" id="KW-1185">Reference proteome</keyword>
<dbReference type="EMBL" id="JAACXV010013313">
    <property type="protein sequence ID" value="KAF7273734.1"/>
    <property type="molecule type" value="Genomic_DNA"/>
</dbReference>
<protein>
    <submittedName>
        <fullName evidence="2">Uncharacterized protein</fullName>
    </submittedName>
</protein>
<accession>A0A834MD47</accession>
<evidence type="ECO:0000256" key="1">
    <source>
        <dbReference type="SAM" id="MobiDB-lite"/>
    </source>
</evidence>
<dbReference type="AlphaFoldDB" id="A0A834MD47"/>
<gene>
    <name evidence="2" type="ORF">GWI33_013553</name>
</gene>
<feature type="compositionally biased region" description="Polar residues" evidence="1">
    <location>
        <begin position="68"/>
        <end position="85"/>
    </location>
</feature>
<evidence type="ECO:0000313" key="3">
    <source>
        <dbReference type="Proteomes" id="UP000625711"/>
    </source>
</evidence>
<comment type="caution">
    <text evidence="2">The sequence shown here is derived from an EMBL/GenBank/DDBJ whole genome shotgun (WGS) entry which is preliminary data.</text>
</comment>
<proteinExistence type="predicted"/>
<dbReference type="Gene3D" id="3.10.20.90">
    <property type="entry name" value="Phosphatidylinositol 3-kinase Catalytic Subunit, Chain A, domain 1"/>
    <property type="match status" value="1"/>
</dbReference>
<dbReference type="Gene3D" id="1.10.8.10">
    <property type="entry name" value="DNA helicase RuvA subunit, C-terminal domain"/>
    <property type="match status" value="1"/>
</dbReference>
<reference evidence="2" key="1">
    <citation type="submission" date="2020-08" db="EMBL/GenBank/DDBJ databases">
        <title>Genome sequencing and assembly of the red palm weevil Rhynchophorus ferrugineus.</title>
        <authorList>
            <person name="Dias G.B."/>
            <person name="Bergman C.M."/>
            <person name="Manee M."/>
        </authorList>
    </citation>
    <scope>NUCLEOTIDE SEQUENCE</scope>
    <source>
        <strain evidence="2">AA-2017</strain>
        <tissue evidence="2">Whole larva</tissue>
    </source>
</reference>
<dbReference type="InterPro" id="IPR029071">
    <property type="entry name" value="Ubiquitin-like_domsf"/>
</dbReference>
<sequence length="175" mass="19592">MSLDRKSLITMFQTCTGVKDILIAIRVLEGANWNLPQAICKIVSPELRKSYPKRVVIVKNKPRAPRPSCSTSNQPHASTSTTFTNDGLEPAEPRILTLNIKYGRKILQLKVPDTFSFNDVKRVLSEKVNVEVANQLLLLKSESGVYENIPFSSLVLPPEINMLLTIKQNSEETVD</sequence>
<feature type="region of interest" description="Disordered" evidence="1">
    <location>
        <begin position="62"/>
        <end position="86"/>
    </location>
</feature>